<comment type="caution">
    <text evidence="1">The sequence shown here is derived from an EMBL/GenBank/DDBJ whole genome shotgun (WGS) entry which is preliminary data.</text>
</comment>
<name>A0A4R5DW58_9BACT</name>
<dbReference type="RefSeq" id="WP_131958367.1">
    <property type="nucleotide sequence ID" value="NZ_SMFL01000003.1"/>
</dbReference>
<accession>A0A4R5DW58</accession>
<gene>
    <name evidence="1" type="ORF">E0F88_11480</name>
</gene>
<keyword evidence="2" id="KW-1185">Reference proteome</keyword>
<dbReference type="Proteomes" id="UP000294850">
    <property type="component" value="Unassembled WGS sequence"/>
</dbReference>
<reference evidence="1 2" key="1">
    <citation type="submission" date="2019-03" db="EMBL/GenBank/DDBJ databases">
        <title>Dyadobacter AR-3-6 sp. nov., isolated from arctic soil.</title>
        <authorList>
            <person name="Chaudhary D.K."/>
        </authorList>
    </citation>
    <scope>NUCLEOTIDE SEQUENCE [LARGE SCALE GENOMIC DNA]</scope>
    <source>
        <strain evidence="1 2">AR-3-6</strain>
    </source>
</reference>
<dbReference type="OrthoDB" id="9805307at2"/>
<dbReference type="EMBL" id="SMFL01000003">
    <property type="protein sequence ID" value="TDE16834.1"/>
    <property type="molecule type" value="Genomic_DNA"/>
</dbReference>
<sequence>MKEVIFTVEQEDDGSFIAEAKINENEQIITEGIDLAELKLMIKDALECHFDNPSDMPTTVRLHFIKEEIYSI</sequence>
<dbReference type="AlphaFoldDB" id="A0A4R5DW58"/>
<protein>
    <submittedName>
        <fullName evidence="1">2-oxoisovalerate dehydrogenase</fullName>
    </submittedName>
</protein>
<evidence type="ECO:0000313" key="2">
    <source>
        <dbReference type="Proteomes" id="UP000294850"/>
    </source>
</evidence>
<organism evidence="1 2">
    <name type="scientific">Dyadobacter psychrotolerans</name>
    <dbReference type="NCBI Taxonomy" id="2541721"/>
    <lineage>
        <taxon>Bacteria</taxon>
        <taxon>Pseudomonadati</taxon>
        <taxon>Bacteroidota</taxon>
        <taxon>Cytophagia</taxon>
        <taxon>Cytophagales</taxon>
        <taxon>Spirosomataceae</taxon>
        <taxon>Dyadobacter</taxon>
    </lineage>
</organism>
<proteinExistence type="predicted"/>
<evidence type="ECO:0000313" key="1">
    <source>
        <dbReference type="EMBL" id="TDE16834.1"/>
    </source>
</evidence>